<dbReference type="NCBIfam" id="TIGR00043">
    <property type="entry name" value="rRNA maturation RNase YbeY"/>
    <property type="match status" value="1"/>
</dbReference>
<evidence type="ECO:0000256" key="6">
    <source>
        <dbReference type="ARBA" id="ARBA00022833"/>
    </source>
</evidence>
<keyword evidence="2 7" id="KW-0540">Nuclease</keyword>
<keyword evidence="5 7" id="KW-0378">Hydrolase</keyword>
<reference evidence="9 10" key="1">
    <citation type="submission" date="2019-02" db="EMBL/GenBank/DDBJ databases">
        <title>Deep-cultivation of Planctomycetes and their phenomic and genomic characterization uncovers novel biology.</title>
        <authorList>
            <person name="Wiegand S."/>
            <person name="Jogler M."/>
            <person name="Boedeker C."/>
            <person name="Pinto D."/>
            <person name="Vollmers J."/>
            <person name="Rivas-Marin E."/>
            <person name="Kohn T."/>
            <person name="Peeters S.H."/>
            <person name="Heuer A."/>
            <person name="Rast P."/>
            <person name="Oberbeckmann S."/>
            <person name="Bunk B."/>
            <person name="Jeske O."/>
            <person name="Meyerdierks A."/>
            <person name="Storesund J.E."/>
            <person name="Kallscheuer N."/>
            <person name="Luecker S."/>
            <person name="Lage O.M."/>
            <person name="Pohl T."/>
            <person name="Merkel B.J."/>
            <person name="Hornburger P."/>
            <person name="Mueller R.-W."/>
            <person name="Bruemmer F."/>
            <person name="Labrenz M."/>
            <person name="Spormann A.M."/>
            <person name="Op den Camp H."/>
            <person name="Overmann J."/>
            <person name="Amann R."/>
            <person name="Jetten M.S.M."/>
            <person name="Mascher T."/>
            <person name="Medema M.H."/>
            <person name="Devos D.P."/>
            <person name="Kaster A.-K."/>
            <person name="Ovreas L."/>
            <person name="Rohde M."/>
            <person name="Galperin M.Y."/>
            <person name="Jogler C."/>
        </authorList>
    </citation>
    <scope>NUCLEOTIDE SEQUENCE [LARGE SCALE GENOMIC DNA]</scope>
    <source>
        <strain evidence="9 10">Poly24</strain>
    </source>
</reference>
<dbReference type="KEGG" id="rcf:Poly24_28870"/>
<dbReference type="GO" id="GO:0006364">
    <property type="term" value="P:rRNA processing"/>
    <property type="evidence" value="ECO:0007669"/>
    <property type="project" value="UniProtKB-UniRule"/>
</dbReference>
<dbReference type="GO" id="GO:0005737">
    <property type="term" value="C:cytoplasm"/>
    <property type="evidence" value="ECO:0007669"/>
    <property type="project" value="UniProtKB-SubCell"/>
</dbReference>
<keyword evidence="10" id="KW-1185">Reference proteome</keyword>
<dbReference type="Pfam" id="PF02130">
    <property type="entry name" value="YbeY"/>
    <property type="match status" value="1"/>
</dbReference>
<dbReference type="PROSITE" id="PS01306">
    <property type="entry name" value="UPF0054"/>
    <property type="match status" value="1"/>
</dbReference>
<dbReference type="InterPro" id="IPR023091">
    <property type="entry name" value="MetalPrtase_cat_dom_sf_prd"/>
</dbReference>
<dbReference type="InterPro" id="IPR020549">
    <property type="entry name" value="YbeY_CS"/>
</dbReference>
<dbReference type="AlphaFoldDB" id="A0A518JUF5"/>
<dbReference type="HAMAP" id="MF_00009">
    <property type="entry name" value="Endoribonucl_YbeY"/>
    <property type="match status" value="1"/>
</dbReference>
<dbReference type="Gene3D" id="3.40.390.30">
    <property type="entry name" value="Metalloproteases ('zincins'), catalytic domain"/>
    <property type="match status" value="1"/>
</dbReference>
<comment type="subcellular location">
    <subcellularLocation>
        <location evidence="7">Cytoplasm</location>
    </subcellularLocation>
</comment>
<evidence type="ECO:0000313" key="9">
    <source>
        <dbReference type="EMBL" id="QDV69172.1"/>
    </source>
</evidence>
<feature type="binding site" evidence="7">
    <location>
        <position position="140"/>
    </location>
    <ligand>
        <name>Zn(2+)</name>
        <dbReference type="ChEBI" id="CHEBI:29105"/>
        <note>catalytic</note>
    </ligand>
</feature>
<organism evidence="9 10">
    <name type="scientific">Rosistilla carotiformis</name>
    <dbReference type="NCBI Taxonomy" id="2528017"/>
    <lineage>
        <taxon>Bacteria</taxon>
        <taxon>Pseudomonadati</taxon>
        <taxon>Planctomycetota</taxon>
        <taxon>Planctomycetia</taxon>
        <taxon>Pirellulales</taxon>
        <taxon>Pirellulaceae</taxon>
        <taxon>Rosistilla</taxon>
    </lineage>
</organism>
<keyword evidence="7" id="KW-0963">Cytoplasm</keyword>
<dbReference type="SUPFAM" id="SSF55486">
    <property type="entry name" value="Metalloproteases ('zincins'), catalytic domain"/>
    <property type="match status" value="1"/>
</dbReference>
<evidence type="ECO:0000256" key="7">
    <source>
        <dbReference type="HAMAP-Rule" id="MF_00009"/>
    </source>
</evidence>
<comment type="function">
    <text evidence="7">Single strand-specific metallo-endoribonuclease involved in late-stage 70S ribosome quality control and in maturation of the 3' terminus of the 16S rRNA.</text>
</comment>
<evidence type="ECO:0000256" key="3">
    <source>
        <dbReference type="ARBA" id="ARBA00022723"/>
    </source>
</evidence>
<dbReference type="PANTHER" id="PTHR46986">
    <property type="entry name" value="ENDORIBONUCLEASE YBEY, CHLOROPLASTIC"/>
    <property type="match status" value="1"/>
</dbReference>
<evidence type="ECO:0000256" key="5">
    <source>
        <dbReference type="ARBA" id="ARBA00022801"/>
    </source>
</evidence>
<feature type="binding site" evidence="7">
    <location>
        <position position="150"/>
    </location>
    <ligand>
        <name>Zn(2+)</name>
        <dbReference type="ChEBI" id="CHEBI:29105"/>
        <note>catalytic</note>
    </ligand>
</feature>
<evidence type="ECO:0000256" key="8">
    <source>
        <dbReference type="SAM" id="MobiDB-lite"/>
    </source>
</evidence>
<dbReference type="GO" id="GO:0004222">
    <property type="term" value="F:metalloendopeptidase activity"/>
    <property type="evidence" value="ECO:0007669"/>
    <property type="project" value="InterPro"/>
</dbReference>
<feature type="compositionally biased region" description="Polar residues" evidence="8">
    <location>
        <begin position="181"/>
        <end position="190"/>
    </location>
</feature>
<evidence type="ECO:0000313" key="10">
    <source>
        <dbReference type="Proteomes" id="UP000315082"/>
    </source>
</evidence>
<keyword evidence="7" id="KW-0690">Ribosome biogenesis</keyword>
<dbReference type="OrthoDB" id="9807740at2"/>
<keyword evidence="4 7" id="KW-0255">Endonuclease</keyword>
<sequence>MSSDGRVIEKRNHGRPCWHEDLEPLCVNDLDKDLKVEINIQHTASFIDPAALESAVRLVADTYGIETGEVSIGVVDDENMQRLNNQFLQHDYTTDCLSFVYEESDNSISGELILCADYASREAQQFDWQPESELLLYAIHGMLHLMGMEDTTDEGRQAMRDEEREMLSRLGIEGAQRHGLPTNSNPSEKC</sequence>
<comment type="similarity">
    <text evidence="1 7">Belongs to the endoribonuclease YbeY family.</text>
</comment>
<feature type="region of interest" description="Disordered" evidence="8">
    <location>
        <begin position="171"/>
        <end position="190"/>
    </location>
</feature>
<feature type="binding site" evidence="7">
    <location>
        <position position="144"/>
    </location>
    <ligand>
        <name>Zn(2+)</name>
        <dbReference type="ChEBI" id="CHEBI:29105"/>
        <note>catalytic</note>
    </ligand>
</feature>
<dbReference type="EC" id="3.1.-.-" evidence="7"/>
<evidence type="ECO:0000256" key="4">
    <source>
        <dbReference type="ARBA" id="ARBA00022759"/>
    </source>
</evidence>
<keyword evidence="7" id="KW-0698">rRNA processing</keyword>
<evidence type="ECO:0000256" key="2">
    <source>
        <dbReference type="ARBA" id="ARBA00022722"/>
    </source>
</evidence>
<dbReference type="InterPro" id="IPR002036">
    <property type="entry name" value="YbeY"/>
</dbReference>
<gene>
    <name evidence="7 9" type="primary">ybeY</name>
    <name evidence="9" type="ORF">Poly24_28870</name>
</gene>
<accession>A0A518JUF5</accession>
<dbReference type="GO" id="GO:0004521">
    <property type="term" value="F:RNA endonuclease activity"/>
    <property type="evidence" value="ECO:0007669"/>
    <property type="project" value="UniProtKB-UniRule"/>
</dbReference>
<dbReference type="GO" id="GO:0008270">
    <property type="term" value="F:zinc ion binding"/>
    <property type="evidence" value="ECO:0007669"/>
    <property type="project" value="UniProtKB-UniRule"/>
</dbReference>
<keyword evidence="3 7" id="KW-0479">Metal-binding</keyword>
<dbReference type="Proteomes" id="UP000315082">
    <property type="component" value="Chromosome"/>
</dbReference>
<protein>
    <recommendedName>
        <fullName evidence="7">Endoribonuclease YbeY</fullName>
        <ecNumber evidence="7">3.1.-.-</ecNumber>
    </recommendedName>
</protein>
<dbReference type="PANTHER" id="PTHR46986:SF1">
    <property type="entry name" value="ENDORIBONUCLEASE YBEY, CHLOROPLASTIC"/>
    <property type="match status" value="1"/>
</dbReference>
<evidence type="ECO:0000256" key="1">
    <source>
        <dbReference type="ARBA" id="ARBA00010875"/>
    </source>
</evidence>
<comment type="cofactor">
    <cofactor evidence="7">
        <name>Zn(2+)</name>
        <dbReference type="ChEBI" id="CHEBI:29105"/>
    </cofactor>
    <text evidence="7">Binds 1 zinc ion.</text>
</comment>
<name>A0A518JUF5_9BACT</name>
<keyword evidence="6 7" id="KW-0862">Zinc</keyword>
<proteinExistence type="inferred from homology"/>
<dbReference type="EMBL" id="CP036348">
    <property type="protein sequence ID" value="QDV69172.1"/>
    <property type="molecule type" value="Genomic_DNA"/>
</dbReference>